<reference evidence="1" key="1">
    <citation type="submission" date="2017-10" db="EMBL/GenBank/DDBJ databases">
        <title>Massilia psychrophilum sp. nov., a novel purple-pigmented bacterium isolated from Tianshan glacier, Xinjiang Municipality, China.</title>
        <authorList>
            <person name="Wang H."/>
        </authorList>
    </citation>
    <scope>NUCLEOTIDE SEQUENCE [LARGE SCALE GENOMIC DNA]</scope>
    <source>
        <strain evidence="1">B2</strain>
    </source>
</reference>
<evidence type="ECO:0000313" key="1">
    <source>
        <dbReference type="EMBL" id="ATQ74799.1"/>
    </source>
</evidence>
<organism evidence="1 2">
    <name type="scientific">Massilia violaceinigra</name>
    <dbReference type="NCBI Taxonomy" id="2045208"/>
    <lineage>
        <taxon>Bacteria</taxon>
        <taxon>Pseudomonadati</taxon>
        <taxon>Pseudomonadota</taxon>
        <taxon>Betaproteobacteria</taxon>
        <taxon>Burkholderiales</taxon>
        <taxon>Oxalobacteraceae</taxon>
        <taxon>Telluria group</taxon>
        <taxon>Massilia</taxon>
    </lineage>
</organism>
<gene>
    <name evidence="1" type="ORF">CR152_09895</name>
</gene>
<dbReference type="RefSeq" id="WP_099874774.1">
    <property type="nucleotide sequence ID" value="NZ_CP024608.1"/>
</dbReference>
<dbReference type="OrthoDB" id="8548265at2"/>
<accession>A0A2D2DIK2</accession>
<evidence type="ECO:0000313" key="2">
    <source>
        <dbReference type="Proteomes" id="UP000229897"/>
    </source>
</evidence>
<dbReference type="Pfam" id="PF14070">
    <property type="entry name" value="YjfB_motility"/>
    <property type="match status" value="1"/>
</dbReference>
<sequence>MDVSGIASLATSMAQTGIKQEVGYAVLKKAQQMEGQVAAQLIDALPKSPRLPSNLGNTINTTA</sequence>
<dbReference type="EMBL" id="CP024608">
    <property type="protein sequence ID" value="ATQ74799.1"/>
    <property type="molecule type" value="Genomic_DNA"/>
</dbReference>
<dbReference type="Proteomes" id="UP000229897">
    <property type="component" value="Chromosome"/>
</dbReference>
<name>A0A2D2DIK2_9BURK</name>
<keyword evidence="2" id="KW-1185">Reference proteome</keyword>
<dbReference type="KEGG" id="mass:CR152_09895"/>
<evidence type="ECO:0008006" key="3">
    <source>
        <dbReference type="Google" id="ProtNLM"/>
    </source>
</evidence>
<dbReference type="AlphaFoldDB" id="A0A2D2DIK2"/>
<protein>
    <recommendedName>
        <fullName evidence="3">Motility protein</fullName>
    </recommendedName>
</protein>
<proteinExistence type="predicted"/>
<dbReference type="InterPro" id="IPR025906">
    <property type="entry name" value="YjfB_motility"/>
</dbReference>